<evidence type="ECO:0000256" key="4">
    <source>
        <dbReference type="ARBA" id="ARBA00022452"/>
    </source>
</evidence>
<dbReference type="GO" id="GO:0015288">
    <property type="term" value="F:porin activity"/>
    <property type="evidence" value="ECO:0007669"/>
    <property type="project" value="UniProtKB-KW"/>
</dbReference>
<evidence type="ECO:0000256" key="11">
    <source>
        <dbReference type="SAM" id="SignalP"/>
    </source>
</evidence>
<dbReference type="GO" id="GO:0046930">
    <property type="term" value="C:pore complex"/>
    <property type="evidence" value="ECO:0007669"/>
    <property type="project" value="UniProtKB-KW"/>
</dbReference>
<accession>A0A4P7D6T1</accession>
<evidence type="ECO:0000256" key="7">
    <source>
        <dbReference type="ARBA" id="ARBA00023065"/>
    </source>
</evidence>
<dbReference type="GO" id="GO:0009279">
    <property type="term" value="C:cell outer membrane"/>
    <property type="evidence" value="ECO:0007669"/>
    <property type="project" value="UniProtKB-SubCell"/>
</dbReference>
<evidence type="ECO:0000256" key="3">
    <source>
        <dbReference type="ARBA" id="ARBA00022448"/>
    </source>
</evidence>
<keyword evidence="5" id="KW-0812">Transmembrane</keyword>
<protein>
    <submittedName>
        <fullName evidence="13">Porin</fullName>
    </submittedName>
</protein>
<dbReference type="PRINTS" id="PR00184">
    <property type="entry name" value="NEISSPPORIN"/>
</dbReference>
<keyword evidence="3" id="KW-0813">Transport</keyword>
<dbReference type="Proteomes" id="UP000295727">
    <property type="component" value="Plasmid unnamed1"/>
</dbReference>
<dbReference type="InterPro" id="IPR033900">
    <property type="entry name" value="Gram_neg_porin_domain"/>
</dbReference>
<keyword evidence="9" id="KW-0472">Membrane</keyword>
<dbReference type="KEGG" id="ppai:E1956_45910"/>
<feature type="chain" id="PRO_5020916967" evidence="11">
    <location>
        <begin position="25"/>
        <end position="357"/>
    </location>
</feature>
<dbReference type="InterPro" id="IPR023614">
    <property type="entry name" value="Porin_dom_sf"/>
</dbReference>
<evidence type="ECO:0000256" key="5">
    <source>
        <dbReference type="ARBA" id="ARBA00022692"/>
    </source>
</evidence>
<keyword evidence="14" id="KW-1185">Reference proteome</keyword>
<keyword evidence="13" id="KW-0614">Plasmid</keyword>
<comment type="subunit">
    <text evidence="2">Homotrimer.</text>
</comment>
<name>A0A4P7D6T1_9BURK</name>
<keyword evidence="4" id="KW-1134">Transmembrane beta strand</keyword>
<evidence type="ECO:0000256" key="9">
    <source>
        <dbReference type="ARBA" id="ARBA00023136"/>
    </source>
</evidence>
<dbReference type="PANTHER" id="PTHR34501">
    <property type="entry name" value="PROTEIN YDDL-RELATED"/>
    <property type="match status" value="1"/>
</dbReference>
<sequence>MKSARRVGWTIAAATMALSGAAHAQGSVTLYGIVDAGFQITSKTAGPNGTNAGRTFALTDGGAGPSVFGLQGREDLGGGLQAIFALESGIDVANGGFNNSNGNLFGRQAWVGLTGSFGTIKLGEQFSPFFLSVFASDPRTFSSFGSGIVLYGNNVFLTGAVNANAISYSSPTIAGFQGSALFAPGGIAGDFQAGRQWAASIQYDYGPLTINAAIYDGNAGGQATPVPTGVEFLGRTLGVSYRFSPLTLKASFTSYKVAGSFNDDVFGGGFDYAALPSLDLNGGVWYTTDRNNSNNHSLMGAAGVNYLLSKRTTLYTQIEVVNNHGAMNTGFSVSMPQLLFGVPGTAVGANVGIRHTF</sequence>
<comment type="subcellular location">
    <subcellularLocation>
        <location evidence="1">Cell outer membrane</location>
        <topology evidence="1">Multi-pass membrane protein</topology>
    </subcellularLocation>
</comment>
<reference evidence="13 14" key="1">
    <citation type="submission" date="2019-03" db="EMBL/GenBank/DDBJ databases">
        <title>Paraburkholderia sp. 7MH5, isolated from subtropical forest soil.</title>
        <authorList>
            <person name="Gao Z.-H."/>
            <person name="Qiu L.-H."/>
        </authorList>
    </citation>
    <scope>NUCLEOTIDE SEQUENCE [LARGE SCALE GENOMIC DNA]</scope>
    <source>
        <strain evidence="13 14">7MH5</strain>
        <plasmid evidence="13 14">unnamed1</plasmid>
    </source>
</reference>
<evidence type="ECO:0000313" key="13">
    <source>
        <dbReference type="EMBL" id="QBR04419.1"/>
    </source>
</evidence>
<organism evidence="13 14">
    <name type="scientific">Paraburkholderia pallida</name>
    <dbReference type="NCBI Taxonomy" id="2547399"/>
    <lineage>
        <taxon>Bacteria</taxon>
        <taxon>Pseudomonadati</taxon>
        <taxon>Pseudomonadota</taxon>
        <taxon>Betaproteobacteria</taxon>
        <taxon>Burkholderiales</taxon>
        <taxon>Burkholderiaceae</taxon>
        <taxon>Paraburkholderia</taxon>
    </lineage>
</organism>
<evidence type="ECO:0000256" key="10">
    <source>
        <dbReference type="ARBA" id="ARBA00023237"/>
    </source>
</evidence>
<evidence type="ECO:0000256" key="1">
    <source>
        <dbReference type="ARBA" id="ARBA00004571"/>
    </source>
</evidence>
<dbReference type="Gene3D" id="2.40.160.10">
    <property type="entry name" value="Porin"/>
    <property type="match status" value="1"/>
</dbReference>
<evidence type="ECO:0000256" key="2">
    <source>
        <dbReference type="ARBA" id="ARBA00011233"/>
    </source>
</evidence>
<feature type="signal peptide" evidence="11">
    <location>
        <begin position="1"/>
        <end position="24"/>
    </location>
</feature>
<keyword evidence="10" id="KW-0998">Cell outer membrane</keyword>
<dbReference type="InterPro" id="IPR050298">
    <property type="entry name" value="Gram-neg_bact_OMP"/>
</dbReference>
<dbReference type="RefSeq" id="WP_134760786.1">
    <property type="nucleotide sequence ID" value="NZ_CP038152.1"/>
</dbReference>
<geneLocation type="plasmid" evidence="13 14">
    <name>unnamed1</name>
</geneLocation>
<evidence type="ECO:0000256" key="8">
    <source>
        <dbReference type="ARBA" id="ARBA00023114"/>
    </source>
</evidence>
<dbReference type="CDD" id="cd00342">
    <property type="entry name" value="gram_neg_porins"/>
    <property type="match status" value="1"/>
</dbReference>
<keyword evidence="8" id="KW-0626">Porin</keyword>
<evidence type="ECO:0000313" key="14">
    <source>
        <dbReference type="Proteomes" id="UP000295727"/>
    </source>
</evidence>
<evidence type="ECO:0000256" key="6">
    <source>
        <dbReference type="ARBA" id="ARBA00022729"/>
    </source>
</evidence>
<feature type="domain" description="Porin" evidence="12">
    <location>
        <begin position="12"/>
        <end position="324"/>
    </location>
</feature>
<dbReference type="GO" id="GO:0006811">
    <property type="term" value="P:monoatomic ion transport"/>
    <property type="evidence" value="ECO:0007669"/>
    <property type="project" value="UniProtKB-KW"/>
</dbReference>
<dbReference type="PANTHER" id="PTHR34501:SF9">
    <property type="entry name" value="MAJOR OUTER MEMBRANE PROTEIN P.IA"/>
    <property type="match status" value="1"/>
</dbReference>
<evidence type="ECO:0000259" key="12">
    <source>
        <dbReference type="Pfam" id="PF13609"/>
    </source>
</evidence>
<keyword evidence="6 11" id="KW-0732">Signal</keyword>
<gene>
    <name evidence="13" type="ORF">E1956_45910</name>
</gene>
<dbReference type="OrthoDB" id="8961834at2"/>
<dbReference type="EMBL" id="CP038152">
    <property type="protein sequence ID" value="QBR04419.1"/>
    <property type="molecule type" value="Genomic_DNA"/>
</dbReference>
<dbReference type="Pfam" id="PF13609">
    <property type="entry name" value="Porin_4"/>
    <property type="match status" value="1"/>
</dbReference>
<proteinExistence type="predicted"/>
<dbReference type="SUPFAM" id="SSF56935">
    <property type="entry name" value="Porins"/>
    <property type="match status" value="1"/>
</dbReference>
<dbReference type="InterPro" id="IPR002299">
    <property type="entry name" value="Porin_Neis"/>
</dbReference>
<keyword evidence="7" id="KW-0406">Ion transport</keyword>
<dbReference type="AlphaFoldDB" id="A0A4P7D6T1"/>